<feature type="compositionally biased region" description="Basic and acidic residues" evidence="1">
    <location>
        <begin position="64"/>
        <end position="84"/>
    </location>
</feature>
<protein>
    <submittedName>
        <fullName evidence="2">Uncharacterized protein</fullName>
    </submittedName>
</protein>
<proteinExistence type="predicted"/>
<reference evidence="2 3" key="1">
    <citation type="submission" date="2019-07" db="EMBL/GenBank/DDBJ databases">
        <title>Whole genome shotgun sequence of Cellulomonas soli NBRC 109434.</title>
        <authorList>
            <person name="Hosoyama A."/>
            <person name="Uohara A."/>
            <person name="Ohji S."/>
            <person name="Ichikawa N."/>
        </authorList>
    </citation>
    <scope>NUCLEOTIDE SEQUENCE [LARGE SCALE GENOMIC DNA]</scope>
    <source>
        <strain evidence="2 3">NBRC 109434</strain>
    </source>
</reference>
<comment type="caution">
    <text evidence="2">The sequence shown here is derived from an EMBL/GenBank/DDBJ whole genome shotgun (WGS) entry which is preliminary data.</text>
</comment>
<evidence type="ECO:0000313" key="3">
    <source>
        <dbReference type="Proteomes" id="UP000321798"/>
    </source>
</evidence>
<gene>
    <name evidence="2" type="ORF">CSO01_13570</name>
</gene>
<organism evidence="2 3">
    <name type="scientific">Cellulomonas soli</name>
    <dbReference type="NCBI Taxonomy" id="931535"/>
    <lineage>
        <taxon>Bacteria</taxon>
        <taxon>Bacillati</taxon>
        <taxon>Actinomycetota</taxon>
        <taxon>Actinomycetes</taxon>
        <taxon>Micrococcales</taxon>
        <taxon>Cellulomonadaceae</taxon>
        <taxon>Cellulomonas</taxon>
    </lineage>
</organism>
<dbReference type="RefSeq" id="WP_223203503.1">
    <property type="nucleotide sequence ID" value="NZ_BAABBJ010000009.1"/>
</dbReference>
<keyword evidence="3" id="KW-1185">Reference proteome</keyword>
<name>A0A512PBZ6_9CELL</name>
<feature type="region of interest" description="Disordered" evidence="1">
    <location>
        <begin position="1"/>
        <end position="94"/>
    </location>
</feature>
<dbReference type="Proteomes" id="UP000321798">
    <property type="component" value="Unassembled WGS sequence"/>
</dbReference>
<accession>A0A512PBZ6</accession>
<dbReference type="AlphaFoldDB" id="A0A512PBZ6"/>
<evidence type="ECO:0000256" key="1">
    <source>
        <dbReference type="SAM" id="MobiDB-lite"/>
    </source>
</evidence>
<dbReference type="EMBL" id="BKAL01000003">
    <property type="protein sequence ID" value="GEP68642.1"/>
    <property type="molecule type" value="Genomic_DNA"/>
</dbReference>
<sequence>MTGIGPDERDDEQDALAGIEIPDDLSSLFDALPAVESQGPRAHPEDTDGPEVTRGSEATADATAHGEPDTARDAADSGDQHPEGSEPTAGAADAEPEFVVPDDLGALTAQEVPSVALVVTQVAVPGPLAAVCALAKVDVDAVGSPIGAIAVLRDPADAATATRAVSQRLRDLPVVLLERRAERVTATQWSNGELVEELPSGLVLSDAPQVLEDLLLHDAPVDQLDGVVTSVGLSRWRAMRLLTSVTKKPKG</sequence>
<evidence type="ECO:0000313" key="2">
    <source>
        <dbReference type="EMBL" id="GEP68642.1"/>
    </source>
</evidence>